<evidence type="ECO:0000313" key="2">
    <source>
        <dbReference type="Proteomes" id="UP001254832"/>
    </source>
</evidence>
<accession>A0AAP5H0W1</accession>
<dbReference type="InterPro" id="IPR051082">
    <property type="entry name" value="Pentapeptide-BTB/POZ_domain"/>
</dbReference>
<dbReference type="Proteomes" id="UP001254832">
    <property type="component" value="Unassembled WGS sequence"/>
</dbReference>
<evidence type="ECO:0000313" key="1">
    <source>
        <dbReference type="EMBL" id="MDR6723265.1"/>
    </source>
</evidence>
<dbReference type="Pfam" id="PF00805">
    <property type="entry name" value="Pentapeptide"/>
    <property type="match status" value="3"/>
</dbReference>
<dbReference type="PANTHER" id="PTHR14136">
    <property type="entry name" value="BTB_POZ DOMAIN-CONTAINING PROTEIN KCTD9"/>
    <property type="match status" value="1"/>
</dbReference>
<proteinExistence type="predicted"/>
<gene>
    <name evidence="1" type="ORF">J2W91_001717</name>
</gene>
<sequence>MLVTTALEHFKQEIVIPLRNRVMLQWEQVYQQNRERLKEEFIRHFAKQCQLVLDMQNIGEHGAVGHFTYSLLRTQLLEGKALYLAEAADETWLFDPSPIEGAYDASWAFGYLDIMLACWKEELERPGSSYTGSIAQPELERLLLREAEHGHAYVTHLIHQAMPEAVQCESFINLEKCPAIEVRVGEYLDVSESVYKTGAEPADEAEIRKWLAERTEEVYGYAALEHLDLAGGDYSGMDFRFSAFRDVALGGSQFENSNLVNTVWEQCDLTDTRWNGSQMYGARFRNCRMVGALFHGIEARKGMPNPEIWDAPGFNPVSFAGADLREADFILADLQGADFREASFENTVFGVCNLADTDFRGTDVSKVDFTGSRLDRAQMDLGTSCRILDRPAIRIREGIDHMAGMMDQQLAQLLEKSSGQGGKLV</sequence>
<organism evidence="1 2">
    <name type="scientific">Paenibacillus amylolyticus</name>
    <dbReference type="NCBI Taxonomy" id="1451"/>
    <lineage>
        <taxon>Bacteria</taxon>
        <taxon>Bacillati</taxon>
        <taxon>Bacillota</taxon>
        <taxon>Bacilli</taxon>
        <taxon>Bacillales</taxon>
        <taxon>Paenibacillaceae</taxon>
        <taxon>Paenibacillus</taxon>
    </lineage>
</organism>
<name>A0AAP5H0W1_PAEAM</name>
<dbReference type="SUPFAM" id="SSF141571">
    <property type="entry name" value="Pentapeptide repeat-like"/>
    <property type="match status" value="1"/>
</dbReference>
<dbReference type="EMBL" id="JAVDTR010000004">
    <property type="protein sequence ID" value="MDR6723265.1"/>
    <property type="molecule type" value="Genomic_DNA"/>
</dbReference>
<dbReference type="Gene3D" id="2.160.20.80">
    <property type="entry name" value="E3 ubiquitin-protein ligase SopA"/>
    <property type="match status" value="1"/>
</dbReference>
<dbReference type="InterPro" id="IPR001646">
    <property type="entry name" value="5peptide_repeat"/>
</dbReference>
<reference evidence="1" key="1">
    <citation type="submission" date="2023-07" db="EMBL/GenBank/DDBJ databases">
        <title>Sorghum-associated microbial communities from plants grown in Nebraska, USA.</title>
        <authorList>
            <person name="Schachtman D."/>
        </authorList>
    </citation>
    <scope>NUCLEOTIDE SEQUENCE</scope>
    <source>
        <strain evidence="1">BE80</strain>
    </source>
</reference>
<comment type="caution">
    <text evidence="1">The sequence shown here is derived from an EMBL/GenBank/DDBJ whole genome shotgun (WGS) entry which is preliminary data.</text>
</comment>
<dbReference type="PANTHER" id="PTHR14136:SF17">
    <property type="entry name" value="BTB_POZ DOMAIN-CONTAINING PROTEIN KCTD9"/>
    <property type="match status" value="1"/>
</dbReference>
<protein>
    <submittedName>
        <fullName evidence="1">Uncharacterized protein YjbI with pentapeptide repeats</fullName>
    </submittedName>
</protein>
<dbReference type="RefSeq" id="WP_310138243.1">
    <property type="nucleotide sequence ID" value="NZ_JAVDTR010000004.1"/>
</dbReference>
<dbReference type="AlphaFoldDB" id="A0AAP5H0W1"/>